<dbReference type="RefSeq" id="WP_014962140.1">
    <property type="nucleotide sequence ID" value="NC_018649.1"/>
</dbReference>
<gene>
    <name evidence="1" type="ordered locus">LFML04_2448</name>
</gene>
<evidence type="ECO:0000313" key="2">
    <source>
        <dbReference type="Proteomes" id="UP000006177"/>
    </source>
</evidence>
<dbReference type="Pfam" id="PF21983">
    <property type="entry name" value="NikA-like"/>
    <property type="match status" value="1"/>
</dbReference>
<proteinExistence type="predicted"/>
<name>J9ZG76_LEPFM</name>
<organism evidence="1 2">
    <name type="scientific">Leptospirillum ferriphilum (strain ML-04)</name>
    <dbReference type="NCBI Taxonomy" id="1048260"/>
    <lineage>
        <taxon>Bacteria</taxon>
        <taxon>Pseudomonadati</taxon>
        <taxon>Nitrospirota</taxon>
        <taxon>Nitrospiria</taxon>
        <taxon>Nitrospirales</taxon>
        <taxon>Nitrospiraceae</taxon>
        <taxon>Leptospirillum</taxon>
    </lineage>
</organism>
<reference evidence="1 2" key="1">
    <citation type="journal article" date="2011" name="J. Microbiol.">
        <title>Complete genome of Leptospirillum ferriphilum ML-04 provides insight into its physiology and environmental adaptation.</title>
        <authorList>
            <person name="Mi S."/>
            <person name="Song J."/>
            <person name="Lin J."/>
            <person name="Che Y."/>
            <person name="Zheng H."/>
            <person name="Lin J."/>
        </authorList>
    </citation>
    <scope>NUCLEOTIDE SEQUENCE [LARGE SCALE GENOMIC DNA]</scope>
    <source>
        <strain evidence="1 2">ML-04</strain>
    </source>
</reference>
<dbReference type="KEGG" id="lfi:LFML04_2448"/>
<evidence type="ECO:0000313" key="1">
    <source>
        <dbReference type="EMBL" id="AFS54637.1"/>
    </source>
</evidence>
<protein>
    <submittedName>
        <fullName evidence="1">MobB</fullName>
    </submittedName>
</protein>
<sequence>MLVPVTFRVSEKDRKDLAEQASAAGLSVSEYIRRRALGHPVLARADAAMIRELRRQGGLIKHYALSGSLASKEAVEALRSIIKLVKEFGDDLQKNP</sequence>
<dbReference type="AlphaFoldDB" id="J9ZG76"/>
<accession>J9ZG76</accession>
<dbReference type="Proteomes" id="UP000006177">
    <property type="component" value="Chromosome"/>
</dbReference>
<dbReference type="STRING" id="1048260.LFML04_2448"/>
<dbReference type="EMBL" id="CP002919">
    <property type="protein sequence ID" value="AFS54637.1"/>
    <property type="molecule type" value="Genomic_DNA"/>
</dbReference>
<dbReference type="InterPro" id="IPR053842">
    <property type="entry name" value="NikA-like"/>
</dbReference>
<dbReference type="PATRIC" id="fig|1048260.3.peg.2663"/>
<dbReference type="HOGENOM" id="CLU_153115_0_1_0"/>